<comment type="caution">
    <text evidence="2">The sequence shown here is derived from an EMBL/GenBank/DDBJ whole genome shotgun (WGS) entry which is preliminary data.</text>
</comment>
<dbReference type="EMBL" id="RCHS01001251">
    <property type="protein sequence ID" value="RMX54494.1"/>
    <property type="molecule type" value="Genomic_DNA"/>
</dbReference>
<gene>
    <name evidence="2" type="ORF">pdam_00023246</name>
</gene>
<keyword evidence="1" id="KW-0812">Transmembrane</keyword>
<feature type="transmembrane region" description="Helical" evidence="1">
    <location>
        <begin position="15"/>
        <end position="33"/>
    </location>
</feature>
<dbReference type="AlphaFoldDB" id="A0A3M6ULS8"/>
<evidence type="ECO:0000313" key="3">
    <source>
        <dbReference type="Proteomes" id="UP000275408"/>
    </source>
</evidence>
<accession>A0A3M6ULS8</accession>
<evidence type="ECO:0000313" key="2">
    <source>
        <dbReference type="EMBL" id="RMX54494.1"/>
    </source>
</evidence>
<protein>
    <submittedName>
        <fullName evidence="2">Uncharacterized protein</fullName>
    </submittedName>
</protein>
<reference evidence="2 3" key="1">
    <citation type="journal article" date="2018" name="Sci. Rep.">
        <title>Comparative analysis of the Pocillopora damicornis genome highlights role of immune system in coral evolution.</title>
        <authorList>
            <person name="Cunning R."/>
            <person name="Bay R.A."/>
            <person name="Gillette P."/>
            <person name="Baker A.C."/>
            <person name="Traylor-Knowles N."/>
        </authorList>
    </citation>
    <scope>NUCLEOTIDE SEQUENCE [LARGE SCALE GENOMIC DNA]</scope>
    <source>
        <strain evidence="2">RSMAS</strain>
        <tissue evidence="2">Whole animal</tissue>
    </source>
</reference>
<name>A0A3M6ULS8_POCDA</name>
<keyword evidence="1" id="KW-1133">Transmembrane helix</keyword>
<keyword evidence="1" id="KW-0472">Membrane</keyword>
<keyword evidence="3" id="KW-1185">Reference proteome</keyword>
<sequence length="59" mass="6588">MLLTLGLVDGVSVRFVYSSLTFVPFWLAALRNLKLDDLGMRTLEAEFTSPLLSDDIVIN</sequence>
<evidence type="ECO:0000256" key="1">
    <source>
        <dbReference type="SAM" id="Phobius"/>
    </source>
</evidence>
<organism evidence="2 3">
    <name type="scientific">Pocillopora damicornis</name>
    <name type="common">Cauliflower coral</name>
    <name type="synonym">Millepora damicornis</name>
    <dbReference type="NCBI Taxonomy" id="46731"/>
    <lineage>
        <taxon>Eukaryota</taxon>
        <taxon>Metazoa</taxon>
        <taxon>Cnidaria</taxon>
        <taxon>Anthozoa</taxon>
        <taxon>Hexacorallia</taxon>
        <taxon>Scleractinia</taxon>
        <taxon>Astrocoeniina</taxon>
        <taxon>Pocilloporidae</taxon>
        <taxon>Pocillopora</taxon>
    </lineage>
</organism>
<proteinExistence type="predicted"/>
<dbReference type="Proteomes" id="UP000275408">
    <property type="component" value="Unassembled WGS sequence"/>
</dbReference>